<dbReference type="SUPFAM" id="SSF51412">
    <property type="entry name" value="Inosine monophosphate dehydrogenase (IMPDH)"/>
    <property type="match status" value="1"/>
</dbReference>
<comment type="caution">
    <text evidence="6">The sequence shown here is derived from an EMBL/GenBank/DDBJ whole genome shotgun (WGS) entry which is preliminary data.</text>
</comment>
<keyword evidence="5" id="KW-0503">Monooxygenase</keyword>
<evidence type="ECO:0000313" key="6">
    <source>
        <dbReference type="EMBL" id="GHF17553.1"/>
    </source>
</evidence>
<evidence type="ECO:0000256" key="2">
    <source>
        <dbReference type="ARBA" id="ARBA00022630"/>
    </source>
</evidence>
<gene>
    <name evidence="6" type="ORF">GCM10017044_09930</name>
</gene>
<keyword evidence="6" id="KW-0223">Dioxygenase</keyword>
<dbReference type="GO" id="GO:0018580">
    <property type="term" value="F:nitronate monooxygenase activity"/>
    <property type="evidence" value="ECO:0007669"/>
    <property type="project" value="InterPro"/>
</dbReference>
<evidence type="ECO:0000313" key="7">
    <source>
        <dbReference type="Proteomes" id="UP000630923"/>
    </source>
</evidence>
<keyword evidence="7" id="KW-1185">Reference proteome</keyword>
<name>A0A919AMW5_9PROT</name>
<dbReference type="InterPro" id="IPR013785">
    <property type="entry name" value="Aldolase_TIM"/>
</dbReference>
<evidence type="ECO:0000256" key="5">
    <source>
        <dbReference type="ARBA" id="ARBA00023033"/>
    </source>
</evidence>
<dbReference type="EMBL" id="BNCI01000001">
    <property type="protein sequence ID" value="GHF17553.1"/>
    <property type="molecule type" value="Genomic_DNA"/>
</dbReference>
<dbReference type="PANTHER" id="PTHR42747">
    <property type="entry name" value="NITRONATE MONOOXYGENASE-RELATED"/>
    <property type="match status" value="1"/>
</dbReference>
<dbReference type="Pfam" id="PF03060">
    <property type="entry name" value="NMO"/>
    <property type="match status" value="1"/>
</dbReference>
<dbReference type="Gene3D" id="3.20.20.70">
    <property type="entry name" value="Aldolase class I"/>
    <property type="match status" value="1"/>
</dbReference>
<keyword evidence="3" id="KW-0288">FMN</keyword>
<keyword evidence="2" id="KW-0285">Flavoprotein</keyword>
<dbReference type="CDD" id="cd04730">
    <property type="entry name" value="NPD_like"/>
    <property type="match status" value="1"/>
</dbReference>
<proteinExistence type="inferred from homology"/>
<reference evidence="6" key="1">
    <citation type="journal article" date="2014" name="Int. J. Syst. Evol. Microbiol.">
        <title>Complete genome sequence of Corynebacterium casei LMG S-19264T (=DSM 44701T), isolated from a smear-ripened cheese.</title>
        <authorList>
            <consortium name="US DOE Joint Genome Institute (JGI-PGF)"/>
            <person name="Walter F."/>
            <person name="Albersmeier A."/>
            <person name="Kalinowski J."/>
            <person name="Ruckert C."/>
        </authorList>
    </citation>
    <scope>NUCLEOTIDE SEQUENCE</scope>
    <source>
        <strain evidence="6">KCTC 42590</strain>
    </source>
</reference>
<evidence type="ECO:0000256" key="3">
    <source>
        <dbReference type="ARBA" id="ARBA00022643"/>
    </source>
</evidence>
<reference evidence="6" key="2">
    <citation type="submission" date="2020-09" db="EMBL/GenBank/DDBJ databases">
        <authorList>
            <person name="Sun Q."/>
            <person name="Kim S."/>
        </authorList>
    </citation>
    <scope>NUCLEOTIDE SEQUENCE</scope>
    <source>
        <strain evidence="6">KCTC 42590</strain>
    </source>
</reference>
<dbReference type="AlphaFoldDB" id="A0A919AMW5"/>
<sequence>MVAPMFLVSGPDLVLGACKEGVMGTFPFPNARTIDVLDDWLSQITKTLQKWTTENPDCPPAPFAANMVAHSSYGRLSAELELIAKYQPPVVITALGSPKPVIEVVHAYGGLVFADVNSVPYAKKAVAAGADGLVLVGAGAGGHTGHMSGFALVSAVREFFSGPVILGGSICNGGGIRAAEVLGANIASMGTSFIAAEESLADSTYKEMILAAEFEDLVLSNALTGAHAYYLRESLLKMGLDPDNLGKKAGPDFSDSENQVKAWRDIWSAGHGVGTVTKVRPIADIIDELKAQYQAAVDLPHCAIAT</sequence>
<comment type="similarity">
    <text evidence="1">Belongs to the nitronate monooxygenase family. NMO class I subfamily.</text>
</comment>
<dbReference type="PANTHER" id="PTHR42747:SF4">
    <property type="entry name" value="BLR1330 PROTEIN"/>
    <property type="match status" value="1"/>
</dbReference>
<evidence type="ECO:0000256" key="1">
    <source>
        <dbReference type="ARBA" id="ARBA00009881"/>
    </source>
</evidence>
<dbReference type="GO" id="GO:0051213">
    <property type="term" value="F:dioxygenase activity"/>
    <property type="evidence" value="ECO:0007669"/>
    <property type="project" value="UniProtKB-KW"/>
</dbReference>
<accession>A0A919AMW5</accession>
<protein>
    <submittedName>
        <fullName evidence="6">2-nitropropane dioxygenase</fullName>
    </submittedName>
</protein>
<keyword evidence="4" id="KW-0560">Oxidoreductase</keyword>
<evidence type="ECO:0000256" key="4">
    <source>
        <dbReference type="ARBA" id="ARBA00023002"/>
    </source>
</evidence>
<organism evidence="6 7">
    <name type="scientific">Kordiimonas sediminis</name>
    <dbReference type="NCBI Taxonomy" id="1735581"/>
    <lineage>
        <taxon>Bacteria</taxon>
        <taxon>Pseudomonadati</taxon>
        <taxon>Pseudomonadota</taxon>
        <taxon>Alphaproteobacteria</taxon>
        <taxon>Kordiimonadales</taxon>
        <taxon>Kordiimonadaceae</taxon>
        <taxon>Kordiimonas</taxon>
    </lineage>
</organism>
<dbReference type="Proteomes" id="UP000630923">
    <property type="component" value="Unassembled WGS sequence"/>
</dbReference>
<dbReference type="InterPro" id="IPR004136">
    <property type="entry name" value="NMO"/>
</dbReference>